<keyword evidence="1 3" id="KW-0853">WD repeat</keyword>
<keyword evidence="4" id="KW-0812">Transmembrane</keyword>
<keyword evidence="2" id="KW-0677">Repeat</keyword>
<dbReference type="EMBL" id="PVTE01000001">
    <property type="protein sequence ID" value="PRY46980.1"/>
    <property type="molecule type" value="Genomic_DNA"/>
</dbReference>
<dbReference type="InterPro" id="IPR036322">
    <property type="entry name" value="WD40_repeat_dom_sf"/>
</dbReference>
<protein>
    <submittedName>
        <fullName evidence="5">WD domain G-beta repeat uncharacterized protein</fullName>
    </submittedName>
</protein>
<dbReference type="PROSITE" id="PS50294">
    <property type="entry name" value="WD_REPEATS_REGION"/>
    <property type="match status" value="2"/>
</dbReference>
<gene>
    <name evidence="5" type="ORF">CLV58_10144</name>
</gene>
<keyword evidence="6" id="KW-1185">Reference proteome</keyword>
<feature type="repeat" description="WD" evidence="3">
    <location>
        <begin position="71"/>
        <end position="112"/>
    </location>
</feature>
<organism evidence="5 6">
    <name type="scientific">Spirosoma oryzae</name>
    <dbReference type="NCBI Taxonomy" id="1469603"/>
    <lineage>
        <taxon>Bacteria</taxon>
        <taxon>Pseudomonadati</taxon>
        <taxon>Bacteroidota</taxon>
        <taxon>Cytophagia</taxon>
        <taxon>Cytophagales</taxon>
        <taxon>Cytophagaceae</taxon>
        <taxon>Spirosoma</taxon>
    </lineage>
</organism>
<dbReference type="PANTHER" id="PTHR44019">
    <property type="entry name" value="WD REPEAT-CONTAINING PROTEIN 55"/>
    <property type="match status" value="1"/>
</dbReference>
<feature type="transmembrane region" description="Helical" evidence="4">
    <location>
        <begin position="324"/>
        <end position="344"/>
    </location>
</feature>
<feature type="transmembrane region" description="Helical" evidence="4">
    <location>
        <begin position="391"/>
        <end position="421"/>
    </location>
</feature>
<dbReference type="SUPFAM" id="SSF50978">
    <property type="entry name" value="WD40 repeat-like"/>
    <property type="match status" value="1"/>
</dbReference>
<sequence>MRPRWINRLPLLFAVGLVVHMAFMVYAYAAGYFQRLESWVYDIDGTPDGLLVSASDNKIRLWQQRRCLKTLVSPQDVVRCLSLSTDGTLLASGAVDHSVLLWSVAQARPIWRLSEHHGIVTQVCISPDKQWLISQSMDSTLCIWQLPVVKLVKRLPTQNTGFSLSPSGQLAYCDRQANLVVLDLKTQAVLWQMPQMMGKPQFSPRGDQLAWIDTTSHCTVFTPRTHQRIVSFSLGKHTSRTIGFTPDSKQLLVAKWGGVIELWDWRKARRLTQFYAYVLASVEDLRFDALGRLQTAGNGSIKYWDVASQHLLFSIGDGAYRLALLNWLNSWLVLTLAVSYVVLGTANDPTYARYTILGILTLWSLGLLLLVDRVRSWRGSWALGGLWTMVGLTLLSFLLYFFSFVSLVSIPIGFYFGYVYLNRSPTSWSRSALPLLLLLASTFFVLSILDDVLYYIPFSGR</sequence>
<dbReference type="RefSeq" id="WP_106135752.1">
    <property type="nucleotide sequence ID" value="NZ_PVTE01000001.1"/>
</dbReference>
<evidence type="ECO:0000313" key="6">
    <source>
        <dbReference type="Proteomes" id="UP000238375"/>
    </source>
</evidence>
<dbReference type="SMART" id="SM00320">
    <property type="entry name" value="WD40"/>
    <property type="match status" value="5"/>
</dbReference>
<keyword evidence="4" id="KW-0472">Membrane</keyword>
<evidence type="ECO:0000313" key="5">
    <source>
        <dbReference type="EMBL" id="PRY46980.1"/>
    </source>
</evidence>
<name>A0A2T0TMM6_9BACT</name>
<feature type="repeat" description="WD" evidence="3">
    <location>
        <begin position="113"/>
        <end position="154"/>
    </location>
</feature>
<dbReference type="InterPro" id="IPR050505">
    <property type="entry name" value="WDR55/POC1"/>
</dbReference>
<dbReference type="OrthoDB" id="1492850at2"/>
<dbReference type="Gene3D" id="2.130.10.10">
    <property type="entry name" value="YVTN repeat-like/Quinoprotein amine dehydrogenase"/>
    <property type="match status" value="2"/>
</dbReference>
<reference evidence="5 6" key="1">
    <citation type="submission" date="2018-03" db="EMBL/GenBank/DDBJ databases">
        <title>Genomic Encyclopedia of Archaeal and Bacterial Type Strains, Phase II (KMG-II): from individual species to whole genera.</title>
        <authorList>
            <person name="Goeker M."/>
        </authorList>
    </citation>
    <scope>NUCLEOTIDE SEQUENCE [LARGE SCALE GENOMIC DNA]</scope>
    <source>
        <strain evidence="5 6">DSM 28354</strain>
    </source>
</reference>
<dbReference type="PANTHER" id="PTHR44019:SF8">
    <property type="entry name" value="POC1 CENTRIOLAR PROTEIN HOMOLOG"/>
    <property type="match status" value="1"/>
</dbReference>
<evidence type="ECO:0000256" key="2">
    <source>
        <dbReference type="ARBA" id="ARBA00022737"/>
    </source>
</evidence>
<dbReference type="Proteomes" id="UP000238375">
    <property type="component" value="Unassembled WGS sequence"/>
</dbReference>
<proteinExistence type="predicted"/>
<feature type="transmembrane region" description="Helical" evidence="4">
    <location>
        <begin position="351"/>
        <end position="371"/>
    </location>
</feature>
<accession>A0A2T0TMM6</accession>
<dbReference type="InterPro" id="IPR015943">
    <property type="entry name" value="WD40/YVTN_repeat-like_dom_sf"/>
</dbReference>
<dbReference type="InterPro" id="IPR001680">
    <property type="entry name" value="WD40_rpt"/>
</dbReference>
<feature type="transmembrane region" description="Helical" evidence="4">
    <location>
        <begin position="433"/>
        <end position="456"/>
    </location>
</feature>
<dbReference type="PROSITE" id="PS50082">
    <property type="entry name" value="WD_REPEATS_2"/>
    <property type="match status" value="2"/>
</dbReference>
<comment type="caution">
    <text evidence="5">The sequence shown here is derived from an EMBL/GenBank/DDBJ whole genome shotgun (WGS) entry which is preliminary data.</text>
</comment>
<evidence type="ECO:0000256" key="1">
    <source>
        <dbReference type="ARBA" id="ARBA00022574"/>
    </source>
</evidence>
<evidence type="ECO:0000256" key="4">
    <source>
        <dbReference type="SAM" id="Phobius"/>
    </source>
</evidence>
<dbReference type="Pfam" id="PF00400">
    <property type="entry name" value="WD40"/>
    <property type="match status" value="3"/>
</dbReference>
<dbReference type="AlphaFoldDB" id="A0A2T0TMM6"/>
<evidence type="ECO:0000256" key="3">
    <source>
        <dbReference type="PROSITE-ProRule" id="PRU00221"/>
    </source>
</evidence>
<keyword evidence="4" id="KW-1133">Transmembrane helix</keyword>